<feature type="region of interest" description="Disordered" evidence="1">
    <location>
        <begin position="148"/>
        <end position="169"/>
    </location>
</feature>
<name>A0A6A7BG28_9PLEO</name>
<protein>
    <submittedName>
        <fullName evidence="3">Uncharacterized protein</fullName>
    </submittedName>
</protein>
<feature type="region of interest" description="Disordered" evidence="1">
    <location>
        <begin position="414"/>
        <end position="438"/>
    </location>
</feature>
<proteinExistence type="predicted"/>
<evidence type="ECO:0000313" key="3">
    <source>
        <dbReference type="EMBL" id="KAF2854476.1"/>
    </source>
</evidence>
<keyword evidence="2" id="KW-1133">Transmembrane helix</keyword>
<keyword evidence="4" id="KW-1185">Reference proteome</keyword>
<keyword evidence="2" id="KW-0472">Membrane</keyword>
<feature type="transmembrane region" description="Helical" evidence="2">
    <location>
        <begin position="571"/>
        <end position="589"/>
    </location>
</feature>
<feature type="compositionally biased region" description="Basic and acidic residues" evidence="1">
    <location>
        <begin position="305"/>
        <end position="316"/>
    </location>
</feature>
<dbReference type="EMBL" id="MU006292">
    <property type="protein sequence ID" value="KAF2854476.1"/>
    <property type="molecule type" value="Genomic_DNA"/>
</dbReference>
<reference evidence="3" key="1">
    <citation type="submission" date="2020-01" db="EMBL/GenBank/DDBJ databases">
        <authorList>
            <consortium name="DOE Joint Genome Institute"/>
            <person name="Haridas S."/>
            <person name="Albert R."/>
            <person name="Binder M."/>
            <person name="Bloem J."/>
            <person name="Labutti K."/>
            <person name="Salamov A."/>
            <person name="Andreopoulos B."/>
            <person name="Baker S.E."/>
            <person name="Barry K."/>
            <person name="Bills G."/>
            <person name="Bluhm B.H."/>
            <person name="Cannon C."/>
            <person name="Castanera R."/>
            <person name="Culley D.E."/>
            <person name="Daum C."/>
            <person name="Ezra D."/>
            <person name="Gonzalez J.B."/>
            <person name="Henrissat B."/>
            <person name="Kuo A."/>
            <person name="Liang C."/>
            <person name="Lipzen A."/>
            <person name="Lutzoni F."/>
            <person name="Magnuson J."/>
            <person name="Mondo S."/>
            <person name="Nolan M."/>
            <person name="Ohm R."/>
            <person name="Pangilinan J."/>
            <person name="Park H.-J."/>
            <person name="Ramirez L."/>
            <person name="Alfaro M."/>
            <person name="Sun H."/>
            <person name="Tritt A."/>
            <person name="Yoshinaga Y."/>
            <person name="Zwiers L.-H."/>
            <person name="Turgeon B.G."/>
            <person name="Goodwin S.B."/>
            <person name="Spatafora J.W."/>
            <person name="Crous P.W."/>
            <person name="Grigoriev I.V."/>
        </authorList>
    </citation>
    <scope>NUCLEOTIDE SEQUENCE</scope>
    <source>
        <strain evidence="3">IPT5</strain>
    </source>
</reference>
<dbReference type="OrthoDB" id="10631314at2759"/>
<organism evidence="3 4">
    <name type="scientific">Plenodomus tracheiphilus IPT5</name>
    <dbReference type="NCBI Taxonomy" id="1408161"/>
    <lineage>
        <taxon>Eukaryota</taxon>
        <taxon>Fungi</taxon>
        <taxon>Dikarya</taxon>
        <taxon>Ascomycota</taxon>
        <taxon>Pezizomycotina</taxon>
        <taxon>Dothideomycetes</taxon>
        <taxon>Pleosporomycetidae</taxon>
        <taxon>Pleosporales</taxon>
        <taxon>Pleosporineae</taxon>
        <taxon>Leptosphaeriaceae</taxon>
        <taxon>Plenodomus</taxon>
    </lineage>
</organism>
<accession>A0A6A7BG28</accession>
<feature type="transmembrane region" description="Helical" evidence="2">
    <location>
        <begin position="634"/>
        <end position="652"/>
    </location>
</feature>
<feature type="region of interest" description="Disordered" evidence="1">
    <location>
        <begin position="303"/>
        <end position="345"/>
    </location>
</feature>
<evidence type="ECO:0000256" key="1">
    <source>
        <dbReference type="SAM" id="MobiDB-lite"/>
    </source>
</evidence>
<sequence length="653" mass="72364">MLCDQRIPGPQPRVIDHKTQDCLYSSDSQCNLYSRTCSIILPLLFIYVPSSYLAQRLLVRSFLSQLFLTPSKLYVLVHLVSRKSACERLSSLPESGPYRRGLLLAKTVVILAIAETCKYLQVLLLYARVPVIAALLQTRKYQGTQLKDPSRRSCVMSSKGKGRESSPPLELFPDLESEHEALKIPPRFLSQLEDLAQGIRWDESLSDSDLMDASAIRFPMRGRQNRQRPCVPLTWRVIAERKRHTEWPVEEPAEPLTGPLENNGLASEASTMAVMPLKVYSLQTVYSNPEVDEAMNDAEWTPETRVSRELAEDEHCTGSCDHSPDEEEADTRPLRRIESAPGRLGGATFESWEQRAALTIREERRQSATEEDELVDGDLQPVANVQQVDVLQLVKRLEMVERLVGAPRPAQNVAAASDVAQPPPAAGPPAHSAERACPAGRLPAGPSFTSTHQIGLAAFFLPFLVYSVASLSHFRSIPPCSAQDLISRLSVSSLDPTSSVSQYRSSDDPGYMITAYDFASSIKATPKDDICVRNESPRWTLRLKLEVHGVETMAAKVAEREAQRRPTFRQVWVLMVAVIGVCWLLAILAQRPMERIEAWIGTVGQDAGEVKSNERKCISRTCETFEGWGRVLKVVVGSAAAAAIIAAVVVTIV</sequence>
<evidence type="ECO:0000313" key="4">
    <source>
        <dbReference type="Proteomes" id="UP000799423"/>
    </source>
</evidence>
<dbReference type="Proteomes" id="UP000799423">
    <property type="component" value="Unassembled WGS sequence"/>
</dbReference>
<keyword evidence="2" id="KW-0812">Transmembrane</keyword>
<evidence type="ECO:0000256" key="2">
    <source>
        <dbReference type="SAM" id="Phobius"/>
    </source>
</evidence>
<dbReference type="AlphaFoldDB" id="A0A6A7BG28"/>
<gene>
    <name evidence="3" type="ORF">T440DRAFT_234394</name>
</gene>